<evidence type="ECO:0000259" key="2">
    <source>
        <dbReference type="Pfam" id="PF13539"/>
    </source>
</evidence>
<sequence length="222" mass="24237">MATVACLTQCSGNSEPGDSAASSAPAAAETVVTSTPPPRVSTVTAAELGDSWRPGCPVGPDQLRRVEIDYIDPKGQSQRGYLIVHRDIVDQVQQIFGRLREMAFPITKMEPAQHYPGADDELSMEADNTSAFNCRGIPGSRSWSQHAYGRAVDINPLINPMVNLGGSYEPSNAEPYLDRTRKDPGMLHAGDPAVRAFTDRGWTWGGDWRSPKDYQHFELPGH</sequence>
<reference evidence="3 4" key="1">
    <citation type="submission" date="2016-12" db="EMBL/GenBank/DDBJ databases">
        <title>The new phylogeny of genus Mycobacterium.</title>
        <authorList>
            <person name="Tortoli E."/>
            <person name="Trovato A."/>
            <person name="Cirillo D.M."/>
        </authorList>
    </citation>
    <scope>NUCLEOTIDE SEQUENCE [LARGE SCALE GENOMIC DNA]</scope>
    <source>
        <strain evidence="3 4">DSM 45130</strain>
    </source>
</reference>
<accession>A0A1X0DDR1</accession>
<evidence type="ECO:0000256" key="1">
    <source>
        <dbReference type="SAM" id="MobiDB-lite"/>
    </source>
</evidence>
<dbReference type="Gene3D" id="3.30.1380.10">
    <property type="match status" value="1"/>
</dbReference>
<dbReference type="GO" id="GO:0008233">
    <property type="term" value="F:peptidase activity"/>
    <property type="evidence" value="ECO:0007669"/>
    <property type="project" value="InterPro"/>
</dbReference>
<protein>
    <submittedName>
        <fullName evidence="3">Peptidase M15</fullName>
    </submittedName>
</protein>
<evidence type="ECO:0000313" key="4">
    <source>
        <dbReference type="Proteomes" id="UP000192801"/>
    </source>
</evidence>
<evidence type="ECO:0000313" key="3">
    <source>
        <dbReference type="EMBL" id="ORA70531.1"/>
    </source>
</evidence>
<dbReference type="Pfam" id="PF13539">
    <property type="entry name" value="Peptidase_M15_4"/>
    <property type="match status" value="1"/>
</dbReference>
<dbReference type="InterPro" id="IPR039561">
    <property type="entry name" value="Peptidase_M15C"/>
</dbReference>
<dbReference type="Proteomes" id="UP000192801">
    <property type="component" value="Unassembled WGS sequence"/>
</dbReference>
<feature type="region of interest" description="Disordered" evidence="1">
    <location>
        <begin position="11"/>
        <end position="39"/>
    </location>
</feature>
<feature type="domain" description="Peptidase M15C" evidence="2">
    <location>
        <begin position="139"/>
        <end position="219"/>
    </location>
</feature>
<gene>
    <name evidence="3" type="ORF">BST26_10760</name>
</gene>
<dbReference type="STRING" id="444597.BST26_10760"/>
<dbReference type="EMBL" id="MVHS01000021">
    <property type="protein sequence ID" value="ORA70531.1"/>
    <property type="molecule type" value="Genomic_DNA"/>
</dbReference>
<proteinExistence type="predicted"/>
<dbReference type="AlphaFoldDB" id="A0A1X0DDR1"/>
<comment type="caution">
    <text evidence="3">The sequence shown here is derived from an EMBL/GenBank/DDBJ whole genome shotgun (WGS) entry which is preliminary data.</text>
</comment>
<dbReference type="CDD" id="cd14845">
    <property type="entry name" value="L-Ala-D-Glu_peptidase_like"/>
    <property type="match status" value="1"/>
</dbReference>
<keyword evidence="4" id="KW-1185">Reference proteome</keyword>
<organism evidence="3 4">
    <name type="scientific">Mycolicibacterium insubricum</name>
    <dbReference type="NCBI Taxonomy" id="444597"/>
    <lineage>
        <taxon>Bacteria</taxon>
        <taxon>Bacillati</taxon>
        <taxon>Actinomycetota</taxon>
        <taxon>Actinomycetes</taxon>
        <taxon>Mycobacteriales</taxon>
        <taxon>Mycobacteriaceae</taxon>
        <taxon>Mycolicibacterium</taxon>
    </lineage>
</organism>
<feature type="compositionally biased region" description="Low complexity" evidence="1">
    <location>
        <begin position="19"/>
        <end position="39"/>
    </location>
</feature>
<name>A0A1X0DDR1_9MYCO</name>
<dbReference type="InterPro" id="IPR009045">
    <property type="entry name" value="Zn_M74/Hedgehog-like"/>
</dbReference>
<dbReference type="SUPFAM" id="SSF55166">
    <property type="entry name" value="Hedgehog/DD-peptidase"/>
    <property type="match status" value="1"/>
</dbReference>